<accession>A0A7C9EBK9</accession>
<proteinExistence type="predicted"/>
<organism evidence="1">
    <name type="scientific">Opuntia streptacantha</name>
    <name type="common">Prickly pear cactus</name>
    <name type="synonym">Opuntia cardona</name>
    <dbReference type="NCBI Taxonomy" id="393608"/>
    <lineage>
        <taxon>Eukaryota</taxon>
        <taxon>Viridiplantae</taxon>
        <taxon>Streptophyta</taxon>
        <taxon>Embryophyta</taxon>
        <taxon>Tracheophyta</taxon>
        <taxon>Spermatophyta</taxon>
        <taxon>Magnoliopsida</taxon>
        <taxon>eudicotyledons</taxon>
        <taxon>Gunneridae</taxon>
        <taxon>Pentapetalae</taxon>
        <taxon>Caryophyllales</taxon>
        <taxon>Cactineae</taxon>
        <taxon>Cactaceae</taxon>
        <taxon>Opuntioideae</taxon>
        <taxon>Opuntia</taxon>
    </lineage>
</organism>
<name>A0A7C9EBK9_OPUST</name>
<sequence>MDNRGIALKRKRGGERVTVGKVEEAMGQSGFVPDLQDDLGNLGRETRDWTTWSLNAGYLSLIRQWTRRLRRRDLKMRRRRRNAKRRWRRGFRRWRVEVERV</sequence>
<evidence type="ECO:0000313" key="1">
    <source>
        <dbReference type="EMBL" id="MBA4657649.1"/>
    </source>
</evidence>
<protein>
    <submittedName>
        <fullName evidence="1">Uncharacterized protein</fullName>
    </submittedName>
</protein>
<dbReference type="EMBL" id="GISG01197540">
    <property type="protein sequence ID" value="MBA4657649.1"/>
    <property type="molecule type" value="Transcribed_RNA"/>
</dbReference>
<dbReference type="AlphaFoldDB" id="A0A7C9EBK9"/>
<reference evidence="1" key="2">
    <citation type="submission" date="2020-07" db="EMBL/GenBank/DDBJ databases">
        <authorList>
            <person name="Vera ALvarez R."/>
            <person name="Arias-Moreno D.M."/>
            <person name="Jimenez-Jacinto V."/>
            <person name="Jimenez-Bremont J.F."/>
            <person name="Swaminathan K."/>
            <person name="Moose S.P."/>
            <person name="Guerrero-Gonzalez M.L."/>
            <person name="Marino-Ramirez L."/>
            <person name="Landsman D."/>
            <person name="Rodriguez-Kessler M."/>
            <person name="Delgado-Sanchez P."/>
        </authorList>
    </citation>
    <scope>NUCLEOTIDE SEQUENCE</scope>
    <source>
        <tissue evidence="1">Cladode</tissue>
    </source>
</reference>
<reference evidence="1" key="1">
    <citation type="journal article" date="2013" name="J. Plant Res.">
        <title>Effect of fungi and light on seed germination of three Opuntia species from semiarid lands of central Mexico.</title>
        <authorList>
            <person name="Delgado-Sanchez P."/>
            <person name="Jimenez-Bremont J.F."/>
            <person name="Guerrero-Gonzalez Mde L."/>
            <person name="Flores J."/>
        </authorList>
    </citation>
    <scope>NUCLEOTIDE SEQUENCE</scope>
    <source>
        <tissue evidence="1">Cladode</tissue>
    </source>
</reference>